<accession>A0A1I7XMB7</accession>
<keyword evidence="1" id="KW-0812">Transmembrane</keyword>
<name>A0A1I7XMB7_HETBA</name>
<dbReference type="GO" id="GO:0016020">
    <property type="term" value="C:membrane"/>
    <property type="evidence" value="ECO:0007669"/>
    <property type="project" value="InterPro"/>
</dbReference>
<dbReference type="Proteomes" id="UP000095283">
    <property type="component" value="Unplaced"/>
</dbReference>
<dbReference type="InterPro" id="IPR036719">
    <property type="entry name" value="Neuro-gated_channel_TM_sf"/>
</dbReference>
<evidence type="ECO:0000313" key="4">
    <source>
        <dbReference type="WBParaSite" id="Hba_18457"/>
    </source>
</evidence>
<organism evidence="3 4">
    <name type="scientific">Heterorhabditis bacteriophora</name>
    <name type="common">Entomopathogenic nematode worm</name>
    <dbReference type="NCBI Taxonomy" id="37862"/>
    <lineage>
        <taxon>Eukaryota</taxon>
        <taxon>Metazoa</taxon>
        <taxon>Ecdysozoa</taxon>
        <taxon>Nematoda</taxon>
        <taxon>Chromadorea</taxon>
        <taxon>Rhabditida</taxon>
        <taxon>Rhabditina</taxon>
        <taxon>Rhabditomorpha</taxon>
        <taxon>Strongyloidea</taxon>
        <taxon>Heterorhabditidae</taxon>
        <taxon>Heterorhabditis</taxon>
    </lineage>
</organism>
<feature type="transmembrane region" description="Helical" evidence="1">
    <location>
        <begin position="127"/>
        <end position="149"/>
    </location>
</feature>
<dbReference type="SUPFAM" id="SSF90112">
    <property type="entry name" value="Neurotransmitter-gated ion-channel transmembrane pore"/>
    <property type="match status" value="1"/>
</dbReference>
<dbReference type="WBParaSite" id="Hba_18457">
    <property type="protein sequence ID" value="Hba_18457"/>
    <property type="gene ID" value="Hba_18457"/>
</dbReference>
<sequence>MRYILLEWIPWLLRMKLPRRKNTLDTIKENWKYRQLESRNARTAFDYTDGTEKLVKLMHNVMKENFDTLISLVDVSHKNDKKVYSKLKVLQKIYEHVKMIRKHDDDSQEDKHVAFEWRFAAIVVDRLGLLSFSSLIAATALIISIRAPYLVA</sequence>
<dbReference type="AlphaFoldDB" id="A0A1I7XMB7"/>
<reference evidence="4" key="1">
    <citation type="submission" date="2016-11" db="UniProtKB">
        <authorList>
            <consortium name="WormBaseParasite"/>
        </authorList>
    </citation>
    <scope>IDENTIFICATION</scope>
</reference>
<dbReference type="GO" id="GO:0006811">
    <property type="term" value="P:monoatomic ion transport"/>
    <property type="evidence" value="ECO:0007669"/>
    <property type="project" value="InterPro"/>
</dbReference>
<dbReference type="Pfam" id="PF02932">
    <property type="entry name" value="Neur_chan_memb"/>
    <property type="match status" value="1"/>
</dbReference>
<evidence type="ECO:0000259" key="2">
    <source>
        <dbReference type="Pfam" id="PF02932"/>
    </source>
</evidence>
<keyword evidence="1" id="KW-1133">Transmembrane helix</keyword>
<dbReference type="Gene3D" id="1.20.58.390">
    <property type="entry name" value="Neurotransmitter-gated ion-channel transmembrane domain"/>
    <property type="match status" value="1"/>
</dbReference>
<proteinExistence type="predicted"/>
<evidence type="ECO:0000313" key="3">
    <source>
        <dbReference type="Proteomes" id="UP000095283"/>
    </source>
</evidence>
<dbReference type="InterPro" id="IPR038050">
    <property type="entry name" value="Neuro_actylchol_rec"/>
</dbReference>
<evidence type="ECO:0000256" key="1">
    <source>
        <dbReference type="SAM" id="Phobius"/>
    </source>
</evidence>
<protein>
    <submittedName>
        <fullName evidence="4">PGG domain-containing protein</fullName>
    </submittedName>
</protein>
<keyword evidence="3" id="KW-1185">Reference proteome</keyword>
<dbReference type="InterPro" id="IPR006029">
    <property type="entry name" value="Neurotrans-gated_channel_TM"/>
</dbReference>
<feature type="domain" description="Neurotransmitter-gated ion-channel transmembrane" evidence="2">
    <location>
        <begin position="2"/>
        <end position="143"/>
    </location>
</feature>
<keyword evidence="1" id="KW-0472">Membrane</keyword>